<dbReference type="HOGENOM" id="CLU_010587_0_1_7"/>
<sequence>MVYHVGPTEGPPSFPGDHQAALIGGLAGYCAGMAALIGGPPPLPQRFEVSILEAIIIMAELQICNAETRGQLPRLGVNRFVPTCPVSIHRCKEGWIGITPINPAQWQSFCAMLELPELASDPALKIPRERFPHAARIEAACDTRFPLRTAEEWAELGRKHRVPMVIVPDAQGILDHPIFNARHSLASLTHGDKPYRVPLTPFRLQETPPINQLDAARESAPPATPLPPVEDDIAPLAGVRVVDFSMGWAGPLATRMLSDFGAEVIKIEAGRYPDWWRSVDWAPEAIARKQYEESKLFSALNRGKKSVSLDLTKPTGQALAKALVEQASVVVENQAAGVMPRLGLGYDHLSEGRNDLIMLSMSAFGSGNAWSETRAYGSVLEQGSGLPSFAGRPEWPPTMAHIAYGDPIGGIYGAASLLTALYHQRQTGRGQWINNTQIEAMLPFTTPALLIKQATGREPARRGNRHPVMVPHGCFPCAGEDTWVAIAVARAEDWANLVRVMGRDDWRRDESLCSSEARRTCEDEIEAGIAAWTRTQSAAAAAAALQSAGVAAAPVHRSDEVTQDPHLQARQFFYDIDRPHVGQQWQTGLPLLRNGARYPMRGLAPFLGSDTEAVLTTIMGRDAAEFDQLLTDGVASLAPTQLRQAG</sequence>
<keyword evidence="1" id="KW-0808">Transferase</keyword>
<comment type="caution">
    <text evidence="2">The sequence shown here is derived from an EMBL/GenBank/DDBJ whole genome shotgun (WGS) entry which is preliminary data.</text>
</comment>
<reference evidence="2 3" key="1">
    <citation type="journal article" date="2014" name="Nature">
        <title>An environmental bacterial taxon with a large and distinct metabolic repertoire.</title>
        <authorList>
            <person name="Wilson M.C."/>
            <person name="Mori T."/>
            <person name="Ruckert C."/>
            <person name="Uria A.R."/>
            <person name="Helf M.J."/>
            <person name="Takada K."/>
            <person name="Gernert C."/>
            <person name="Steffens U.A."/>
            <person name="Heycke N."/>
            <person name="Schmitt S."/>
            <person name="Rinke C."/>
            <person name="Helfrich E.J."/>
            <person name="Brachmann A.O."/>
            <person name="Gurgui C."/>
            <person name="Wakimoto T."/>
            <person name="Kracht M."/>
            <person name="Crusemann M."/>
            <person name="Hentschel U."/>
            <person name="Abe I."/>
            <person name="Matsunaga S."/>
            <person name="Kalinowski J."/>
            <person name="Takeyama H."/>
            <person name="Piel J."/>
        </authorList>
    </citation>
    <scope>NUCLEOTIDE SEQUENCE [LARGE SCALE GENOMIC DNA]</scope>
    <source>
        <strain evidence="3">TSY1</strain>
    </source>
</reference>
<dbReference type="GO" id="GO:0008410">
    <property type="term" value="F:CoA-transferase activity"/>
    <property type="evidence" value="ECO:0007669"/>
    <property type="project" value="TreeGrafter"/>
</dbReference>
<evidence type="ECO:0000256" key="1">
    <source>
        <dbReference type="ARBA" id="ARBA00022679"/>
    </source>
</evidence>
<dbReference type="Gene3D" id="3.40.50.10540">
    <property type="entry name" value="Crotonobetainyl-coa:carnitine coa-transferase, domain 1"/>
    <property type="match status" value="2"/>
</dbReference>
<gene>
    <name evidence="2" type="ORF">ETSY1_09900</name>
</gene>
<dbReference type="Gene3D" id="3.30.1540.10">
    <property type="entry name" value="formyl-coa transferase, domain 3"/>
    <property type="match status" value="2"/>
</dbReference>
<evidence type="ECO:0000313" key="2">
    <source>
        <dbReference type="EMBL" id="ETX00793.1"/>
    </source>
</evidence>
<dbReference type="Proteomes" id="UP000019141">
    <property type="component" value="Unassembled WGS sequence"/>
</dbReference>
<accession>W4LS67</accession>
<proteinExistence type="predicted"/>
<organism evidence="2 3">
    <name type="scientific">Entotheonella factor</name>
    <dbReference type="NCBI Taxonomy" id="1429438"/>
    <lineage>
        <taxon>Bacteria</taxon>
        <taxon>Pseudomonadati</taxon>
        <taxon>Nitrospinota/Tectimicrobiota group</taxon>
        <taxon>Candidatus Tectimicrobiota</taxon>
        <taxon>Candidatus Entotheonellia</taxon>
        <taxon>Candidatus Entotheonellales</taxon>
        <taxon>Candidatus Entotheonellaceae</taxon>
        <taxon>Candidatus Entotheonella</taxon>
    </lineage>
</organism>
<evidence type="ECO:0000313" key="3">
    <source>
        <dbReference type="Proteomes" id="UP000019141"/>
    </source>
</evidence>
<protein>
    <recommendedName>
        <fullName evidence="4">CoA transferase</fullName>
    </recommendedName>
</protein>
<dbReference type="EMBL" id="AZHW01000302">
    <property type="protein sequence ID" value="ETX00793.1"/>
    <property type="molecule type" value="Genomic_DNA"/>
</dbReference>
<evidence type="ECO:0008006" key="4">
    <source>
        <dbReference type="Google" id="ProtNLM"/>
    </source>
</evidence>
<dbReference type="InterPro" id="IPR003673">
    <property type="entry name" value="CoA-Trfase_fam_III"/>
</dbReference>
<dbReference type="InterPro" id="IPR023606">
    <property type="entry name" value="CoA-Trfase_III_dom_1_sf"/>
</dbReference>
<name>W4LS67_ENTF1</name>
<dbReference type="InterPro" id="IPR044855">
    <property type="entry name" value="CoA-Trfase_III_dom3_sf"/>
</dbReference>
<dbReference type="Pfam" id="PF02515">
    <property type="entry name" value="CoA_transf_3"/>
    <property type="match status" value="2"/>
</dbReference>
<dbReference type="PANTHER" id="PTHR48207:SF3">
    <property type="entry name" value="SUCCINATE--HYDROXYMETHYLGLUTARATE COA-TRANSFERASE"/>
    <property type="match status" value="1"/>
</dbReference>
<keyword evidence="3" id="KW-1185">Reference proteome</keyword>
<dbReference type="InterPro" id="IPR050483">
    <property type="entry name" value="CoA-transferase_III_domain"/>
</dbReference>
<dbReference type="SUPFAM" id="SSF89796">
    <property type="entry name" value="CoA-transferase family III (CaiB/BaiF)"/>
    <property type="match status" value="2"/>
</dbReference>
<dbReference type="PANTHER" id="PTHR48207">
    <property type="entry name" value="SUCCINATE--HYDROXYMETHYLGLUTARATE COA-TRANSFERASE"/>
    <property type="match status" value="1"/>
</dbReference>
<dbReference type="AlphaFoldDB" id="W4LS67"/>